<gene>
    <name evidence="12" type="ORF">H920_03261</name>
</gene>
<dbReference type="PANTHER" id="PTHR10334">
    <property type="entry name" value="CYSTEINE-RICH SECRETORY PROTEIN-RELATED"/>
    <property type="match status" value="1"/>
</dbReference>
<evidence type="ECO:0000313" key="13">
    <source>
        <dbReference type="Proteomes" id="UP000028990"/>
    </source>
</evidence>
<dbReference type="eggNOG" id="KOG3017">
    <property type="taxonomic scope" value="Eukaryota"/>
</dbReference>
<keyword evidence="13" id="KW-1185">Reference proteome</keyword>
<evidence type="ECO:0000256" key="5">
    <source>
        <dbReference type="ARBA" id="ARBA00023136"/>
    </source>
</evidence>
<evidence type="ECO:0000256" key="10">
    <source>
        <dbReference type="ARBA" id="ARBA00075475"/>
    </source>
</evidence>
<dbReference type="Gene3D" id="3.40.33.10">
    <property type="entry name" value="CAP"/>
    <property type="match status" value="1"/>
</dbReference>
<dbReference type="GO" id="GO:0005576">
    <property type="term" value="C:extracellular region"/>
    <property type="evidence" value="ECO:0007669"/>
    <property type="project" value="InterPro"/>
</dbReference>
<dbReference type="STRING" id="885580.ENSFDAP00000014685"/>
<dbReference type="EMBL" id="KN121817">
    <property type="protein sequence ID" value="KFO35388.1"/>
    <property type="molecule type" value="Genomic_DNA"/>
</dbReference>
<comment type="similarity">
    <text evidence="1">Belongs to the CRISP family.</text>
</comment>
<evidence type="ECO:0000256" key="2">
    <source>
        <dbReference type="ARBA" id="ARBA00022707"/>
    </source>
</evidence>
<evidence type="ECO:0000256" key="6">
    <source>
        <dbReference type="ARBA" id="ARBA00023288"/>
    </source>
</evidence>
<dbReference type="AlphaFoldDB" id="A0A091DY37"/>
<evidence type="ECO:0000259" key="11">
    <source>
        <dbReference type="SMART" id="SM00198"/>
    </source>
</evidence>
<accession>A0A091DY37</accession>
<comment type="subunit">
    <text evidence="8">Homodimer. Interacts with CAV1.</text>
</comment>
<dbReference type="PRINTS" id="PR00837">
    <property type="entry name" value="V5TPXLIKE"/>
</dbReference>
<protein>
    <recommendedName>
        <fullName evidence="9">Golgi-associated plant pathogenesis-related protein 1</fullName>
    </recommendedName>
    <alternativeName>
        <fullName evidence="10">Glioma pathogenesis-related protein 2</fullName>
    </alternativeName>
</protein>
<evidence type="ECO:0000256" key="4">
    <source>
        <dbReference type="ARBA" id="ARBA00023054"/>
    </source>
</evidence>
<keyword evidence="4" id="KW-0175">Coiled coil</keyword>
<organism evidence="12 13">
    <name type="scientific">Fukomys damarensis</name>
    <name type="common">Damaraland mole rat</name>
    <name type="synonym">Cryptomys damarensis</name>
    <dbReference type="NCBI Taxonomy" id="885580"/>
    <lineage>
        <taxon>Eukaryota</taxon>
        <taxon>Metazoa</taxon>
        <taxon>Chordata</taxon>
        <taxon>Craniata</taxon>
        <taxon>Vertebrata</taxon>
        <taxon>Euteleostomi</taxon>
        <taxon>Mammalia</taxon>
        <taxon>Eutheria</taxon>
        <taxon>Euarchontoglires</taxon>
        <taxon>Glires</taxon>
        <taxon>Rodentia</taxon>
        <taxon>Hystricomorpha</taxon>
        <taxon>Bathyergidae</taxon>
        <taxon>Fukomys</taxon>
    </lineage>
</organism>
<evidence type="ECO:0000256" key="8">
    <source>
        <dbReference type="ARBA" id="ARBA00063947"/>
    </source>
</evidence>
<dbReference type="SMART" id="SM00198">
    <property type="entry name" value="SCP"/>
    <property type="match status" value="1"/>
</dbReference>
<dbReference type="InterPro" id="IPR035940">
    <property type="entry name" value="CAP_sf"/>
</dbReference>
<dbReference type="PROSITE" id="PS01009">
    <property type="entry name" value="CRISP_1"/>
    <property type="match status" value="1"/>
</dbReference>
<evidence type="ECO:0000256" key="3">
    <source>
        <dbReference type="ARBA" id="ARBA00023034"/>
    </source>
</evidence>
<keyword evidence="3" id="KW-0333">Golgi apparatus</keyword>
<evidence type="ECO:0000256" key="9">
    <source>
        <dbReference type="ARBA" id="ARBA00069728"/>
    </source>
</evidence>
<dbReference type="InterPro" id="IPR001283">
    <property type="entry name" value="CRISP-related"/>
</dbReference>
<dbReference type="SUPFAM" id="SSF55797">
    <property type="entry name" value="PR-1-like"/>
    <property type="match status" value="1"/>
</dbReference>
<comment type="subcellular location">
    <subcellularLocation>
        <location evidence="7">Golgi apparatus membrane</location>
        <topology evidence="7">Lipid-anchor</topology>
    </subcellularLocation>
</comment>
<dbReference type="InterPro" id="IPR018244">
    <property type="entry name" value="Allrgn_V5/Tpx1_CS"/>
</dbReference>
<dbReference type="CDD" id="cd05382">
    <property type="entry name" value="CAP_GAPR1-like"/>
    <property type="match status" value="1"/>
</dbReference>
<evidence type="ECO:0000256" key="7">
    <source>
        <dbReference type="ARBA" id="ARBA00037794"/>
    </source>
</evidence>
<name>A0A091DY37_FUKDA</name>
<dbReference type="InterPro" id="IPR014044">
    <property type="entry name" value="CAP_dom"/>
</dbReference>
<dbReference type="GO" id="GO:0000139">
    <property type="term" value="C:Golgi membrane"/>
    <property type="evidence" value="ECO:0007669"/>
    <property type="project" value="UniProtKB-SubCell"/>
</dbReference>
<dbReference type="Pfam" id="PF00188">
    <property type="entry name" value="CAP"/>
    <property type="match status" value="1"/>
</dbReference>
<dbReference type="InterPro" id="IPR034113">
    <property type="entry name" value="SCP_GAPR1-like"/>
</dbReference>
<keyword evidence="2" id="KW-0519">Myristate</keyword>
<evidence type="ECO:0000256" key="1">
    <source>
        <dbReference type="ARBA" id="ARBA00009923"/>
    </source>
</evidence>
<evidence type="ECO:0000313" key="12">
    <source>
        <dbReference type="EMBL" id="KFO35388.1"/>
    </source>
</evidence>
<proteinExistence type="inferred from homology"/>
<dbReference type="FunFam" id="3.40.33.10:FF:000015">
    <property type="entry name" value="Golgi-associated plant pathogenesis-related protein 1"/>
    <property type="match status" value="1"/>
</dbReference>
<feature type="domain" description="SCP" evidence="11">
    <location>
        <begin position="17"/>
        <end position="150"/>
    </location>
</feature>
<sequence length="163" mass="18379">MWLDPEARRVQRTASKQFHNEALKAHNEYRQQHGVPPLKLCKKLNQEAQQYAEALASTRILKHSPESSRGQCGENLAWASYDQTGKEVADRWYSEIKDYNFQQPGFTSGTGHFTALVWKNTKKMGVGKASASDGSSFVVARYFPAGNVVNQGFFEENVLPPKK</sequence>
<keyword evidence="5" id="KW-0472">Membrane</keyword>
<reference evidence="12 13" key="1">
    <citation type="submission" date="2013-11" db="EMBL/GenBank/DDBJ databases">
        <title>The Damaraland mole rat (Fukomys damarensis) genome and evolution of African mole rats.</title>
        <authorList>
            <person name="Gladyshev V.N."/>
            <person name="Fang X."/>
        </authorList>
    </citation>
    <scope>NUCLEOTIDE SEQUENCE [LARGE SCALE GENOMIC DNA]</scope>
    <source>
        <tissue evidence="12">Liver</tissue>
    </source>
</reference>
<keyword evidence="6" id="KW-0449">Lipoprotein</keyword>
<dbReference type="Proteomes" id="UP000028990">
    <property type="component" value="Unassembled WGS sequence"/>
</dbReference>